<accession>A0A5C5YVL7</accession>
<gene>
    <name evidence="4" type="primary">bamB_1</name>
    <name evidence="4" type="ORF">CA13_04650</name>
</gene>
<dbReference type="Proteomes" id="UP000315010">
    <property type="component" value="Unassembled WGS sequence"/>
</dbReference>
<feature type="domain" description="Pyrrolo-quinoline quinone repeat" evidence="3">
    <location>
        <begin position="435"/>
        <end position="602"/>
    </location>
</feature>
<proteinExistence type="predicted"/>
<evidence type="ECO:0000313" key="4">
    <source>
        <dbReference type="EMBL" id="TWT79068.1"/>
    </source>
</evidence>
<feature type="domain" description="Pyrrolo-quinoline quinone repeat" evidence="3">
    <location>
        <begin position="1191"/>
        <end position="1257"/>
    </location>
</feature>
<feature type="region of interest" description="Disordered" evidence="2">
    <location>
        <begin position="281"/>
        <end position="306"/>
    </location>
</feature>
<dbReference type="EMBL" id="SJPJ01000001">
    <property type="protein sequence ID" value="TWT79068.1"/>
    <property type="molecule type" value="Genomic_DNA"/>
</dbReference>
<dbReference type="InterPro" id="IPR019734">
    <property type="entry name" value="TPR_rpt"/>
</dbReference>
<dbReference type="InterPro" id="IPR015943">
    <property type="entry name" value="WD40/YVTN_repeat-like_dom_sf"/>
</dbReference>
<evidence type="ECO:0000313" key="5">
    <source>
        <dbReference type="Proteomes" id="UP000315010"/>
    </source>
</evidence>
<dbReference type="RefSeq" id="WP_146394312.1">
    <property type="nucleotide sequence ID" value="NZ_SJPJ01000001.1"/>
</dbReference>
<dbReference type="PANTHER" id="PTHR34512">
    <property type="entry name" value="CELL SURFACE PROTEIN"/>
    <property type="match status" value="1"/>
</dbReference>
<dbReference type="SUPFAM" id="SSF48452">
    <property type="entry name" value="TPR-like"/>
    <property type="match status" value="1"/>
</dbReference>
<reference evidence="4 5" key="1">
    <citation type="submission" date="2019-02" db="EMBL/GenBank/DDBJ databases">
        <title>Deep-cultivation of Planctomycetes and their phenomic and genomic characterization uncovers novel biology.</title>
        <authorList>
            <person name="Wiegand S."/>
            <person name="Jogler M."/>
            <person name="Boedeker C."/>
            <person name="Pinto D."/>
            <person name="Vollmers J."/>
            <person name="Rivas-Marin E."/>
            <person name="Kohn T."/>
            <person name="Peeters S.H."/>
            <person name="Heuer A."/>
            <person name="Rast P."/>
            <person name="Oberbeckmann S."/>
            <person name="Bunk B."/>
            <person name="Jeske O."/>
            <person name="Meyerdierks A."/>
            <person name="Storesund J.E."/>
            <person name="Kallscheuer N."/>
            <person name="Luecker S."/>
            <person name="Lage O.M."/>
            <person name="Pohl T."/>
            <person name="Merkel B.J."/>
            <person name="Hornburger P."/>
            <person name="Mueller R.-W."/>
            <person name="Bruemmer F."/>
            <person name="Labrenz M."/>
            <person name="Spormann A.M."/>
            <person name="Op Den Camp H."/>
            <person name="Overmann J."/>
            <person name="Amann R."/>
            <person name="Jetten M.S.M."/>
            <person name="Mascher T."/>
            <person name="Medema M.H."/>
            <person name="Devos D.P."/>
            <person name="Kaster A.-K."/>
            <person name="Ovreas L."/>
            <person name="Rohde M."/>
            <person name="Galperin M.Y."/>
            <person name="Jogler C."/>
        </authorList>
    </citation>
    <scope>NUCLEOTIDE SEQUENCE [LARGE SCALE GENOMIC DNA]</scope>
    <source>
        <strain evidence="4 5">CA13</strain>
    </source>
</reference>
<feature type="repeat" description="TPR" evidence="1">
    <location>
        <begin position="758"/>
        <end position="791"/>
    </location>
</feature>
<dbReference type="InterPro" id="IPR011047">
    <property type="entry name" value="Quinoprotein_ADH-like_sf"/>
</dbReference>
<keyword evidence="5" id="KW-1185">Reference proteome</keyword>
<dbReference type="InterPro" id="IPR002372">
    <property type="entry name" value="PQQ_rpt_dom"/>
</dbReference>
<protein>
    <submittedName>
        <fullName evidence="4">Outer membrane protein assembly factor BamB</fullName>
    </submittedName>
</protein>
<dbReference type="PROSITE" id="PS50005">
    <property type="entry name" value="TPR"/>
    <property type="match status" value="1"/>
</dbReference>
<name>A0A5C5YVL7_9BACT</name>
<dbReference type="InterPro" id="IPR011990">
    <property type="entry name" value="TPR-like_helical_dom_sf"/>
</dbReference>
<dbReference type="SUPFAM" id="SSF50998">
    <property type="entry name" value="Quinoprotein alcohol dehydrogenase-like"/>
    <property type="match status" value="2"/>
</dbReference>
<dbReference type="PANTHER" id="PTHR34512:SF30">
    <property type="entry name" value="OUTER MEMBRANE PROTEIN ASSEMBLY FACTOR BAMB"/>
    <property type="match status" value="1"/>
</dbReference>
<dbReference type="Gene3D" id="2.130.10.10">
    <property type="entry name" value="YVTN repeat-like/Quinoprotein amine dehydrogenase"/>
    <property type="match status" value="2"/>
</dbReference>
<evidence type="ECO:0000256" key="1">
    <source>
        <dbReference type="PROSITE-ProRule" id="PRU00339"/>
    </source>
</evidence>
<organism evidence="4 5">
    <name type="scientific">Novipirellula herctigrandis</name>
    <dbReference type="NCBI Taxonomy" id="2527986"/>
    <lineage>
        <taxon>Bacteria</taxon>
        <taxon>Pseudomonadati</taxon>
        <taxon>Planctomycetota</taxon>
        <taxon>Planctomycetia</taxon>
        <taxon>Pirellulales</taxon>
        <taxon>Pirellulaceae</taxon>
        <taxon>Novipirellula</taxon>
    </lineage>
</organism>
<dbReference type="Gene3D" id="1.25.40.10">
    <property type="entry name" value="Tetratricopeptide repeat domain"/>
    <property type="match status" value="1"/>
</dbReference>
<keyword evidence="1" id="KW-0802">TPR repeat</keyword>
<dbReference type="Pfam" id="PF14559">
    <property type="entry name" value="TPR_19"/>
    <property type="match status" value="1"/>
</dbReference>
<dbReference type="OrthoDB" id="242013at2"/>
<evidence type="ECO:0000259" key="3">
    <source>
        <dbReference type="Pfam" id="PF13360"/>
    </source>
</evidence>
<comment type="caution">
    <text evidence="4">The sequence shown here is derived from an EMBL/GenBank/DDBJ whole genome shotgun (WGS) entry which is preliminary data.</text>
</comment>
<evidence type="ECO:0000256" key="2">
    <source>
        <dbReference type="SAM" id="MobiDB-lite"/>
    </source>
</evidence>
<dbReference type="Pfam" id="PF13360">
    <property type="entry name" value="PQQ_2"/>
    <property type="match status" value="2"/>
</dbReference>
<sequence length="1536" mass="169883">MTDISTGNRARCFFGFIIASMILIDTQQALAQGFFRPIASTQSGRFIDAPRNLQQQLRDAERAIENDNFSEAVVRLGNLLQRAGGDSEDALLNGQDFFLDADGAGSPKLARESLFHRARQILSSLPRQARDTYQLRYGPLARKMLDDASASRDWETVAAVRRMYLHTEAGYDASLLLAKRDLFAGRPLSASLMLDEFVNSADAIARTGESVKVLHAEACHLANREFDPSDVTIDTVTIHGKSETLPAQEELANWLDSRFQDGRDMDVEDINYAMFGDKPHRNDRSIGESPLANERWTLDTTASPRQTRTIRQLASRMVSSGQLPPPSWTPIRVGKQLLMRTTERLVGVDFTTGKRVWMYPWFSTEKYFDTETIDFDSIPGEEQVNEMLSQRVWNDLPYGQITSDGQRVFMLDDLGKIEMAMFSPIMGMQGTRPSDTGSNTLVALDLATEGYLLWRIGKGEDLASTMSDAFFLGPPLPLEGRLYVMAEIAGDISLICLDPASGSELWRQHLVAVETGAIDTDPIRRVGGATPSYHEGLLICPTGAGACVAVDLVDRMLRWGATYPRNDDLIRGMNTRGNNSVGSTQLMQRWYSGAAIAADRSVLLTPIESNQLLSFNLLTGEEVFEPKERVVSRTLAGIRDGKFFLVGSNQMSAYDLQTGNKLWNTPTDLLSVGQLISGRGVFGISTYLLPTTTNQIVKVSLEDGSVMDRRDVNFQLGNLIAVDGELISQAATTLSVAYGEVSLGPKVERALKENPDDTQAMIRKAELMLQEEKRQEALELLAQARKAEPDNDEVLMLSVAAMLDALRESPEVDGEMVETLDQLIYEPDQRVELLALRLRAALQRTQYDLAASQLLELSSLAASESGVEDAATRIISEPSRHCSLDAWIAARSAEIVSALDTQQDAALTETVNALVEESLSPNLNASDRLLERLAAQFGAFGGSERLRTELSNRYQEDEQWLRAYGLHVHARLATDREIANLPTSRLLALAKIFSFERFGKDAAKIIALIRGRDDAPDQNLLDEISKAVMRFHSEFEWPDSATVQWEPRPRRMRSSMSLQQQFSQTTVLSGEQFRDWQLVSEGAFPLALRNPLGSSHGIATMSEARQREIGQNEAKIAGGAMVIVTPSSIVGVDLQRLIAQEGDSVMWEHNLSTDGTALLSRRSNTTRFGDQVFQYRIRGATASATVPQFSLGPLLGDRVFALQGGELMALDLYSGESIWRNAAAPTNGIVLSNGPEVAVVSEDERRIVFFNSLDGKITRQAPWHHGFIWGGQGKYVLSYHPTDDIDREYLVLLYDPFADQIVLQRQSAEANRTTIDIPASYGRIVGGRYLAMLDTEGKACVWDLVSAKVVSDVELPAYEDLVGLHAMVMADRFILLPQRRAKENDIAPAPMLHTRQSNQHETSNAVVCISLDSGEVVWQKEFDEAWGCTVHQPSGSPAVLLSRARSTFSPVNPRVRKRTLDFMALDIDDGHELASVLDKEVPSNTNELATQIKMPAHQPLMVVDIGLEKLKLVFGETSSESQTVAEPQKDHASDAP</sequence>